<dbReference type="EMBL" id="LR743511">
    <property type="protein sequence ID" value="CAA2143140.1"/>
    <property type="molecule type" value="Genomic_DNA"/>
</dbReference>
<dbReference type="Pfam" id="PF13467">
    <property type="entry name" value="RHH_4"/>
    <property type="match status" value="1"/>
</dbReference>
<accession>A0A679JY10</accession>
<dbReference type="InterPro" id="IPR027373">
    <property type="entry name" value="RHH_dom"/>
</dbReference>
<evidence type="ECO:0000313" key="2">
    <source>
        <dbReference type="EMBL" id="CAA2143140.1"/>
    </source>
</evidence>
<dbReference type="AlphaFoldDB" id="A0A679JY10"/>
<organism evidence="2">
    <name type="scientific">Methylobacterium bullatum</name>
    <dbReference type="NCBI Taxonomy" id="570505"/>
    <lineage>
        <taxon>Bacteria</taxon>
        <taxon>Pseudomonadati</taxon>
        <taxon>Pseudomonadota</taxon>
        <taxon>Alphaproteobacteria</taxon>
        <taxon>Hyphomicrobiales</taxon>
        <taxon>Methylobacteriaceae</taxon>
        <taxon>Methylobacterium</taxon>
    </lineage>
</organism>
<dbReference type="InterPro" id="IPR038268">
    <property type="entry name" value="RHH_sf"/>
</dbReference>
<sequence>MTTGTTKRSVMIAGHRTSVSLETPFWEALREIAAARGQSVQVLIGEIDEARGAQNLSSAIRVFVLAEVRRPN</sequence>
<protein>
    <recommendedName>
        <fullName evidence="1">Ribbon-helix-helix domain-containing protein</fullName>
    </recommendedName>
</protein>
<evidence type="ECO:0000259" key="1">
    <source>
        <dbReference type="Pfam" id="PF13467"/>
    </source>
</evidence>
<name>A0A679JY10_9HYPH</name>
<dbReference type="RefSeq" id="WP_056144100.1">
    <property type="nucleotide sequence ID" value="NZ_LR743511.1"/>
</dbReference>
<gene>
    <name evidence="2" type="ORF">MBLL_02670</name>
</gene>
<feature type="domain" description="Ribbon-helix-helix" evidence="1">
    <location>
        <begin position="6"/>
        <end position="67"/>
    </location>
</feature>
<dbReference type="Gene3D" id="1.10.3990.20">
    <property type="entry name" value="protein bp1543"/>
    <property type="match status" value="1"/>
</dbReference>
<proteinExistence type="predicted"/>
<reference evidence="2" key="1">
    <citation type="submission" date="2019-12" db="EMBL/GenBank/DDBJ databases">
        <authorList>
            <person name="Cremers G."/>
        </authorList>
    </citation>
    <scope>NUCLEOTIDE SEQUENCE</scope>
    <source>
        <strain evidence="2">Mbul2</strain>
    </source>
</reference>